<keyword evidence="2" id="KW-1185">Reference proteome</keyword>
<protein>
    <submittedName>
        <fullName evidence="1">Uncharacterized protein</fullName>
    </submittedName>
</protein>
<accession>A0A371E7W7</accession>
<dbReference type="AlphaFoldDB" id="A0A371E7W7"/>
<sequence length="101" mass="11514">MLILQKGLSSDLIVWPEVARMDPNLREMFGWLGSNEEVIEPMSDVFGVKDVTHNTIKIFNFASKENKPMEKRFSSVVMVDLESFSFDLRCLLNRVSDLSSG</sequence>
<proteinExistence type="predicted"/>
<name>A0A371E7W7_MUCPR</name>
<gene>
    <name evidence="1" type="ORF">CR513_59578</name>
</gene>
<dbReference type="EMBL" id="QJKJ01015677">
    <property type="protein sequence ID" value="RDX62121.1"/>
    <property type="molecule type" value="Genomic_DNA"/>
</dbReference>
<reference evidence="1" key="1">
    <citation type="submission" date="2018-05" db="EMBL/GenBank/DDBJ databases">
        <title>Draft genome of Mucuna pruriens seed.</title>
        <authorList>
            <person name="Nnadi N.E."/>
            <person name="Vos R."/>
            <person name="Hasami M.H."/>
            <person name="Devisetty U.K."/>
            <person name="Aguiy J.C."/>
        </authorList>
    </citation>
    <scope>NUCLEOTIDE SEQUENCE [LARGE SCALE GENOMIC DNA]</scope>
    <source>
        <strain evidence="1">JCA_2017</strain>
    </source>
</reference>
<evidence type="ECO:0000313" key="1">
    <source>
        <dbReference type="EMBL" id="RDX62121.1"/>
    </source>
</evidence>
<dbReference type="Proteomes" id="UP000257109">
    <property type="component" value="Unassembled WGS sequence"/>
</dbReference>
<evidence type="ECO:0000313" key="2">
    <source>
        <dbReference type="Proteomes" id="UP000257109"/>
    </source>
</evidence>
<organism evidence="1 2">
    <name type="scientific">Mucuna pruriens</name>
    <name type="common">Velvet bean</name>
    <name type="synonym">Dolichos pruriens</name>
    <dbReference type="NCBI Taxonomy" id="157652"/>
    <lineage>
        <taxon>Eukaryota</taxon>
        <taxon>Viridiplantae</taxon>
        <taxon>Streptophyta</taxon>
        <taxon>Embryophyta</taxon>
        <taxon>Tracheophyta</taxon>
        <taxon>Spermatophyta</taxon>
        <taxon>Magnoliopsida</taxon>
        <taxon>eudicotyledons</taxon>
        <taxon>Gunneridae</taxon>
        <taxon>Pentapetalae</taxon>
        <taxon>rosids</taxon>
        <taxon>fabids</taxon>
        <taxon>Fabales</taxon>
        <taxon>Fabaceae</taxon>
        <taxon>Papilionoideae</taxon>
        <taxon>50 kb inversion clade</taxon>
        <taxon>NPAAA clade</taxon>
        <taxon>indigoferoid/millettioid clade</taxon>
        <taxon>Phaseoleae</taxon>
        <taxon>Mucuna</taxon>
    </lineage>
</organism>
<feature type="non-terminal residue" evidence="1">
    <location>
        <position position="1"/>
    </location>
</feature>
<comment type="caution">
    <text evidence="1">The sequence shown here is derived from an EMBL/GenBank/DDBJ whole genome shotgun (WGS) entry which is preliminary data.</text>
</comment>